<protein>
    <recommendedName>
        <fullName evidence="7">Radical SAM core domain-containing protein</fullName>
    </recommendedName>
</protein>
<keyword evidence="4" id="KW-0479">Metal-binding</keyword>
<dbReference type="PROSITE" id="PS51918">
    <property type="entry name" value="RADICAL_SAM"/>
    <property type="match status" value="1"/>
</dbReference>
<feature type="non-terminal residue" evidence="8">
    <location>
        <position position="183"/>
    </location>
</feature>
<dbReference type="InterPro" id="IPR058240">
    <property type="entry name" value="rSAM_sf"/>
</dbReference>
<comment type="cofactor">
    <cofactor evidence="1">
        <name>[4Fe-4S] cluster</name>
        <dbReference type="ChEBI" id="CHEBI:49883"/>
    </cofactor>
</comment>
<dbReference type="PANTHER" id="PTHR43787:SF11">
    <property type="entry name" value="UPF0026 PROTEIN SLR1464"/>
    <property type="match status" value="1"/>
</dbReference>
<dbReference type="SFLD" id="SFLDG01083">
    <property type="entry name" value="Uncharacterised_Radical_SAM_Su"/>
    <property type="match status" value="1"/>
</dbReference>
<evidence type="ECO:0000256" key="3">
    <source>
        <dbReference type="ARBA" id="ARBA00022691"/>
    </source>
</evidence>
<evidence type="ECO:0000256" key="4">
    <source>
        <dbReference type="ARBA" id="ARBA00022723"/>
    </source>
</evidence>
<evidence type="ECO:0000256" key="1">
    <source>
        <dbReference type="ARBA" id="ARBA00001966"/>
    </source>
</evidence>
<accession>X0WS59</accession>
<dbReference type="AlphaFoldDB" id="X0WS59"/>
<dbReference type="InterPro" id="IPR007197">
    <property type="entry name" value="rSAM"/>
</dbReference>
<evidence type="ECO:0000313" key="8">
    <source>
        <dbReference type="EMBL" id="GAG26027.1"/>
    </source>
</evidence>
<reference evidence="8" key="1">
    <citation type="journal article" date="2014" name="Front. Microbiol.">
        <title>High frequency of phylogenetically diverse reductive dehalogenase-homologous genes in deep subseafloor sedimentary metagenomes.</title>
        <authorList>
            <person name="Kawai M."/>
            <person name="Futagami T."/>
            <person name="Toyoda A."/>
            <person name="Takaki Y."/>
            <person name="Nishi S."/>
            <person name="Hori S."/>
            <person name="Arai W."/>
            <person name="Tsubouchi T."/>
            <person name="Morono Y."/>
            <person name="Uchiyama I."/>
            <person name="Ito T."/>
            <person name="Fujiyama A."/>
            <person name="Inagaki F."/>
            <person name="Takami H."/>
        </authorList>
    </citation>
    <scope>NUCLEOTIDE SEQUENCE</scope>
    <source>
        <strain evidence="8">Expedition CK06-06</strain>
    </source>
</reference>
<dbReference type="GO" id="GO:0051539">
    <property type="term" value="F:4 iron, 4 sulfur cluster binding"/>
    <property type="evidence" value="ECO:0007669"/>
    <property type="project" value="UniProtKB-KW"/>
</dbReference>
<evidence type="ECO:0000256" key="6">
    <source>
        <dbReference type="ARBA" id="ARBA00023014"/>
    </source>
</evidence>
<dbReference type="GO" id="GO:0046872">
    <property type="term" value="F:metal ion binding"/>
    <property type="evidence" value="ECO:0007669"/>
    <property type="project" value="UniProtKB-KW"/>
</dbReference>
<dbReference type="PANTHER" id="PTHR43787">
    <property type="entry name" value="FEMO COFACTOR BIOSYNTHESIS PROTEIN NIFB-RELATED"/>
    <property type="match status" value="1"/>
</dbReference>
<dbReference type="Pfam" id="PF04055">
    <property type="entry name" value="Radical_SAM"/>
    <property type="match status" value="1"/>
</dbReference>
<dbReference type="EMBL" id="BARS01032143">
    <property type="protein sequence ID" value="GAG26027.1"/>
    <property type="molecule type" value="Genomic_DNA"/>
</dbReference>
<evidence type="ECO:0000256" key="5">
    <source>
        <dbReference type="ARBA" id="ARBA00023004"/>
    </source>
</evidence>
<sequence>MKNYKYIYGPVPSWRLGSSLGIDPLSEKVKICNFDCIYCQIGKTKIFAKERRVFVPTAKIIKEIKPLPAIRIDYITFSGSGEPTLAKNLGRMIKAIKKIRKEKIAVLTNSSLMHRKDVQKDLLLADFVVAKLDAHLQDIFVRINQPMKTIGLEKIINGIKKFKGRFRGKLALQIMFVKKNKKY</sequence>
<name>X0WS59_9ZZZZ</name>
<comment type="caution">
    <text evidence="8">The sequence shown here is derived from an EMBL/GenBank/DDBJ whole genome shotgun (WGS) entry which is preliminary data.</text>
</comment>
<dbReference type="InterPro" id="IPR040084">
    <property type="entry name" value="GTPase_Obg"/>
</dbReference>
<keyword evidence="6" id="KW-0411">Iron-sulfur</keyword>
<evidence type="ECO:0000259" key="7">
    <source>
        <dbReference type="PROSITE" id="PS51918"/>
    </source>
</evidence>
<dbReference type="GO" id="GO:0003824">
    <property type="term" value="F:catalytic activity"/>
    <property type="evidence" value="ECO:0007669"/>
    <property type="project" value="InterPro"/>
</dbReference>
<dbReference type="Gene3D" id="3.20.20.70">
    <property type="entry name" value="Aldolase class I"/>
    <property type="match status" value="1"/>
</dbReference>
<dbReference type="InterPro" id="IPR013785">
    <property type="entry name" value="Aldolase_TIM"/>
</dbReference>
<dbReference type="SUPFAM" id="SSF102114">
    <property type="entry name" value="Radical SAM enzymes"/>
    <property type="match status" value="1"/>
</dbReference>
<keyword evidence="5" id="KW-0408">Iron</keyword>
<feature type="domain" description="Radical SAM core" evidence="7">
    <location>
        <begin position="17"/>
        <end position="183"/>
    </location>
</feature>
<dbReference type="SFLD" id="SFLDS00029">
    <property type="entry name" value="Radical_SAM"/>
    <property type="match status" value="1"/>
</dbReference>
<keyword evidence="2" id="KW-0004">4Fe-4S</keyword>
<keyword evidence="3" id="KW-0949">S-adenosyl-L-methionine</keyword>
<dbReference type="CDD" id="cd01335">
    <property type="entry name" value="Radical_SAM"/>
    <property type="match status" value="1"/>
</dbReference>
<gene>
    <name evidence="8" type="ORF">S01H1_49926</name>
</gene>
<organism evidence="8">
    <name type="scientific">marine sediment metagenome</name>
    <dbReference type="NCBI Taxonomy" id="412755"/>
    <lineage>
        <taxon>unclassified sequences</taxon>
        <taxon>metagenomes</taxon>
        <taxon>ecological metagenomes</taxon>
    </lineage>
</organism>
<evidence type="ECO:0000256" key="2">
    <source>
        <dbReference type="ARBA" id="ARBA00022485"/>
    </source>
</evidence>
<proteinExistence type="predicted"/>